<organism evidence="1">
    <name type="scientific">Shewanella sp. (strain MR-7)</name>
    <dbReference type="NCBI Taxonomy" id="60481"/>
    <lineage>
        <taxon>Bacteria</taxon>
        <taxon>Pseudomonadati</taxon>
        <taxon>Pseudomonadota</taxon>
        <taxon>Gammaproteobacteria</taxon>
        <taxon>Alteromonadales</taxon>
        <taxon>Shewanellaceae</taxon>
        <taxon>Shewanella</taxon>
    </lineage>
</organism>
<dbReference type="HOGENOM" id="CLU_121972_0_0_6"/>
<name>Q0HS15_SHESR</name>
<accession>Q0HS15</accession>
<proteinExistence type="predicted"/>
<evidence type="ECO:0000313" key="1">
    <source>
        <dbReference type="EMBL" id="ABI44090.1"/>
    </source>
</evidence>
<reference evidence="1" key="1">
    <citation type="submission" date="2006-08" db="EMBL/GenBank/DDBJ databases">
        <title>Complete sequence of Chromosome1 of Shewanella sp. MR-7.</title>
        <authorList>
            <consortium name="US DOE Joint Genome Institute"/>
            <person name="Copeland A."/>
            <person name="Lucas S."/>
            <person name="Lapidus A."/>
            <person name="Barry K."/>
            <person name="Detter J.C."/>
            <person name="Glavina del Rio T."/>
            <person name="Hammon N."/>
            <person name="Israni S."/>
            <person name="Dalin E."/>
            <person name="Tice H."/>
            <person name="Pitluck S."/>
            <person name="Kiss H."/>
            <person name="Brettin T."/>
            <person name="Bruce D."/>
            <person name="Han C."/>
            <person name="Tapia R."/>
            <person name="Gilna P."/>
            <person name="Schmutz J."/>
            <person name="Larimer F."/>
            <person name="Land M."/>
            <person name="Hauser L."/>
            <person name="Kyrpides N."/>
            <person name="Mikhailova N."/>
            <person name="Nealson K."/>
            <person name="Konstantinidis K."/>
            <person name="Klappenbach J."/>
            <person name="Tiedje J."/>
            <person name="Richardson P."/>
        </authorList>
    </citation>
    <scope>NUCLEOTIDE SEQUENCE</scope>
    <source>
        <strain evidence="1">MR-7</strain>
    </source>
</reference>
<dbReference type="AlphaFoldDB" id="Q0HS15"/>
<dbReference type="EMBL" id="CP000444">
    <property type="protein sequence ID" value="ABI44090.1"/>
    <property type="molecule type" value="Genomic_DNA"/>
</dbReference>
<protein>
    <submittedName>
        <fullName evidence="1">Uncharacterized protein</fullName>
    </submittedName>
</protein>
<dbReference type="KEGG" id="shm:Shewmr7_3106"/>
<gene>
    <name evidence="1" type="ordered locus">Shewmr7_3106</name>
</gene>
<sequence>MSLEIPEIDNCCEKETYAFFGLAAYWAQVLEHSALNLAIVLNLPGASLMSQEIFDNIYSTLTKKTFGQLLKSTKGILNISEADESYLSEALELRNILIHHYFREHAENLVSTVGRQEIKKELQLIISKFKRADKILEGIYAPLWEEYGVTEEFISEHLEELRVKAEIRDNDA</sequence>